<dbReference type="AlphaFoldDB" id="A0A0S2LQE3"/>
<accession>A0A0S2LQE3</accession>
<keyword evidence="2" id="KW-0150">Chloroplast</keyword>
<dbReference type="InterPro" id="IPR051289">
    <property type="entry name" value="LAGLIDADG_Endonuclease"/>
</dbReference>
<dbReference type="EMBL" id="KT625420">
    <property type="protein sequence ID" value="ALO63474.1"/>
    <property type="molecule type" value="Genomic_DNA"/>
</dbReference>
<dbReference type="GO" id="GO:0004519">
    <property type="term" value="F:endonuclease activity"/>
    <property type="evidence" value="ECO:0007669"/>
    <property type="project" value="UniProtKB-KW"/>
</dbReference>
<dbReference type="InterPro" id="IPR027434">
    <property type="entry name" value="Homing_endonucl"/>
</dbReference>
<keyword evidence="2" id="KW-0934">Plastid</keyword>
<dbReference type="GO" id="GO:0005739">
    <property type="term" value="C:mitochondrion"/>
    <property type="evidence" value="ECO:0007669"/>
    <property type="project" value="UniProtKB-ARBA"/>
</dbReference>
<reference evidence="2" key="1">
    <citation type="journal article" date="2015" name="BMC Evol. Biol.">
        <title>Chloroplast phylogenomic analysis of chlorophyte green algae identifies a novel lineage sister to the Sphaeropleales (Chlorophyceae).</title>
        <authorList>
            <person name="Lemieux C."/>
            <person name="Vincent A.T."/>
            <person name="Labarre A."/>
            <person name="Otis C."/>
            <person name="Turmel M."/>
        </authorList>
    </citation>
    <scope>NUCLEOTIDE SEQUENCE</scope>
</reference>
<keyword evidence="2" id="KW-0378">Hydrolase</keyword>
<dbReference type="EMBL" id="KT625420">
    <property type="protein sequence ID" value="ALO63478.1"/>
    <property type="molecule type" value="Genomic_DNA"/>
</dbReference>
<evidence type="ECO:0000259" key="1">
    <source>
        <dbReference type="Pfam" id="PF00961"/>
    </source>
</evidence>
<dbReference type="SUPFAM" id="SSF55608">
    <property type="entry name" value="Homing endonucleases"/>
    <property type="match status" value="1"/>
</dbReference>
<dbReference type="PANTHER" id="PTHR36181">
    <property type="entry name" value="INTRON-ENCODED ENDONUCLEASE AI3-RELATED"/>
    <property type="match status" value="1"/>
</dbReference>
<feature type="domain" description="Homing endonuclease LAGLIDADG" evidence="1">
    <location>
        <begin position="72"/>
        <end position="159"/>
    </location>
</feature>
<keyword evidence="2" id="KW-0540">Nuclease</keyword>
<geneLocation type="chloroplast" evidence="2"/>
<dbReference type="GeneID" id="26379018"/>
<dbReference type="Pfam" id="PF00961">
    <property type="entry name" value="LAGLIDADG_1"/>
    <property type="match status" value="1"/>
</dbReference>
<dbReference type="RefSeq" id="YP_009185168.1">
    <property type="nucleotide sequence ID" value="NC_028585.1"/>
</dbReference>
<dbReference type="PANTHER" id="PTHR36181:SF4">
    <property type="entry name" value="LAGLIDADG ENDONUCLEASE"/>
    <property type="match status" value="1"/>
</dbReference>
<dbReference type="GeneID" id="26379010"/>
<protein>
    <submittedName>
        <fullName evidence="2">Putative LAGLIDADG homing endonuclease</fullName>
    </submittedName>
</protein>
<proteinExistence type="predicted"/>
<evidence type="ECO:0000313" key="2">
    <source>
        <dbReference type="EMBL" id="ALO63478.1"/>
    </source>
</evidence>
<keyword evidence="2" id="KW-0255">Endonuclease</keyword>
<dbReference type="Gene3D" id="3.10.28.10">
    <property type="entry name" value="Homing endonucleases"/>
    <property type="match status" value="1"/>
</dbReference>
<sequence length="248" mass="28371">MKQHVALSSSPPLGPIYFGPGEPTDEALLLGLKEVNNKYSQSKDFSKYVREIETLFRLKPRAFVTESEKHFLAGFIEGEGSFSVSAKRTQYSQFGLCIDPEFNITQHVNGVLHLQLALYTFKTGRIAHKGQSRGTLTFRIDNRKSLTEKVVPYVDKYLIPYSCPSKINRVETFKELLSLFDQNAHCDLNSMLNQVLPLWASMRVQVGHPYQTFKSLEEAQDYVKLYLSNKDSPTFLNALLEPKRRNKK</sequence>
<name>A0A0S2LQE3_STACE</name>
<organism evidence="2">
    <name type="scientific">Staurocarteria cerasiformis</name>
    <name type="common">Green alga</name>
    <name type="synonym">Carteria cerasiformis</name>
    <dbReference type="NCBI Taxonomy" id="69401"/>
    <lineage>
        <taxon>Eukaryota</taxon>
        <taxon>Viridiplantae</taxon>
        <taxon>Chlorophyta</taxon>
        <taxon>core chlorophytes</taxon>
        <taxon>Chlorophyceae</taxon>
        <taxon>CS clade</taxon>
        <taxon>Chlamydomonadales</taxon>
        <taxon>Chlamydomonadaceae</taxon>
        <taxon>Staurocarteria</taxon>
    </lineage>
</organism>
<dbReference type="InterPro" id="IPR004860">
    <property type="entry name" value="LAGLIDADG_dom"/>
</dbReference>
<dbReference type="RefSeq" id="YP_009185129.1">
    <property type="nucleotide sequence ID" value="NC_028585.1"/>
</dbReference>
<gene>
    <name evidence="2" type="primary">orf248</name>
</gene>